<accession>A0A0S4KLW4</accession>
<feature type="domain" description="CCHC-type" evidence="3">
    <location>
        <begin position="24"/>
        <end position="39"/>
    </location>
</feature>
<dbReference type="SUPFAM" id="SSF57756">
    <property type="entry name" value="Retrovirus zinc finger-like domains"/>
    <property type="match status" value="1"/>
</dbReference>
<evidence type="ECO:0000259" key="3">
    <source>
        <dbReference type="PROSITE" id="PS50158"/>
    </source>
</evidence>
<dbReference type="GO" id="GO:0008270">
    <property type="term" value="F:zinc ion binding"/>
    <property type="evidence" value="ECO:0007669"/>
    <property type="project" value="UniProtKB-KW"/>
</dbReference>
<dbReference type="GO" id="GO:0003676">
    <property type="term" value="F:nucleic acid binding"/>
    <property type="evidence" value="ECO:0007669"/>
    <property type="project" value="InterPro"/>
</dbReference>
<keyword evidence="1" id="KW-0479">Metal-binding</keyword>
<evidence type="ECO:0000256" key="1">
    <source>
        <dbReference type="PROSITE-ProRule" id="PRU00047"/>
    </source>
</evidence>
<organism evidence="4 5">
    <name type="scientific">Bodo saltans</name>
    <name type="common">Flagellated protozoan</name>
    <dbReference type="NCBI Taxonomy" id="75058"/>
    <lineage>
        <taxon>Eukaryota</taxon>
        <taxon>Discoba</taxon>
        <taxon>Euglenozoa</taxon>
        <taxon>Kinetoplastea</taxon>
        <taxon>Metakinetoplastina</taxon>
        <taxon>Eubodonida</taxon>
        <taxon>Bodonidae</taxon>
        <taxon>Bodo</taxon>
    </lineage>
</organism>
<name>A0A0S4KLW4_BODSA</name>
<dbReference type="InterPro" id="IPR036875">
    <property type="entry name" value="Znf_CCHC_sf"/>
</dbReference>
<dbReference type="PROSITE" id="PS50158">
    <property type="entry name" value="ZF_CCHC"/>
    <property type="match status" value="1"/>
</dbReference>
<dbReference type="VEuPathDB" id="TriTrypDB:BSAL_48695"/>
<keyword evidence="1" id="KW-0863">Zinc-finger</keyword>
<dbReference type="Gene3D" id="4.10.60.10">
    <property type="entry name" value="Zinc finger, CCHC-type"/>
    <property type="match status" value="1"/>
</dbReference>
<sequence>MADRLPPKGYSITRGPATNAAVQCQSCGAQGHWTYECPKKASSSSSTSVKPSTKLSRTQMLRFGIQKPLQEIAPPKSDREVYDEQFKEAEKQLLGSDATTASAGKKRPREEATITAKHSEPASDAPNPLDQL</sequence>
<dbReference type="Pfam" id="PF13917">
    <property type="entry name" value="zf-CCHC_3"/>
    <property type="match status" value="1"/>
</dbReference>
<reference evidence="5" key="1">
    <citation type="submission" date="2015-09" db="EMBL/GenBank/DDBJ databases">
        <authorList>
            <consortium name="Pathogen Informatics"/>
        </authorList>
    </citation>
    <scope>NUCLEOTIDE SEQUENCE [LARGE SCALE GENOMIC DNA]</scope>
    <source>
        <strain evidence="5">Lake Konstanz</strain>
    </source>
</reference>
<dbReference type="AlphaFoldDB" id="A0A0S4KLW4"/>
<gene>
    <name evidence="4" type="ORF">BSAL_48695</name>
</gene>
<feature type="compositionally biased region" description="Low complexity" evidence="2">
    <location>
        <begin position="40"/>
        <end position="56"/>
    </location>
</feature>
<dbReference type="InterPro" id="IPR001878">
    <property type="entry name" value="Znf_CCHC"/>
</dbReference>
<proteinExistence type="predicted"/>
<keyword evidence="1" id="KW-0862">Zinc</keyword>
<dbReference type="Proteomes" id="UP000051952">
    <property type="component" value="Unassembled WGS sequence"/>
</dbReference>
<evidence type="ECO:0000313" key="4">
    <source>
        <dbReference type="EMBL" id="CUI15615.1"/>
    </source>
</evidence>
<evidence type="ECO:0000313" key="5">
    <source>
        <dbReference type="Proteomes" id="UP000051952"/>
    </source>
</evidence>
<evidence type="ECO:0000256" key="2">
    <source>
        <dbReference type="SAM" id="MobiDB-lite"/>
    </source>
</evidence>
<feature type="compositionally biased region" description="Basic and acidic residues" evidence="2">
    <location>
        <begin position="76"/>
        <end position="91"/>
    </location>
</feature>
<protein>
    <submittedName>
        <fullName evidence="4">Zinc finger protein, putative</fullName>
    </submittedName>
</protein>
<dbReference type="EMBL" id="CYKH01002252">
    <property type="protein sequence ID" value="CUI15615.1"/>
    <property type="molecule type" value="Genomic_DNA"/>
</dbReference>
<feature type="compositionally biased region" description="Basic and acidic residues" evidence="2">
    <location>
        <begin position="108"/>
        <end position="121"/>
    </location>
</feature>
<keyword evidence="5" id="KW-1185">Reference proteome</keyword>
<feature type="region of interest" description="Disordered" evidence="2">
    <location>
        <begin position="38"/>
        <end position="132"/>
    </location>
</feature>